<gene>
    <name evidence="2" type="primary">rfbG</name>
    <name evidence="2" type="ORF">J7S20_06290</name>
</gene>
<reference evidence="2" key="1">
    <citation type="submission" date="2021-04" db="EMBL/GenBank/DDBJ databases">
        <title>Ouciella asimina sp. nov., isolated from the surface seawater in the hydrothermal field of Okinawa Trough.</title>
        <authorList>
            <person name="Shuang W."/>
        </authorList>
    </citation>
    <scope>NUCLEOTIDE SEQUENCE</scope>
    <source>
        <strain evidence="2">LXI357</strain>
    </source>
</reference>
<dbReference type="Proteomes" id="UP000676996">
    <property type="component" value="Unassembled WGS sequence"/>
</dbReference>
<dbReference type="EC" id="4.2.1.45" evidence="2"/>
<dbReference type="Pfam" id="PF16363">
    <property type="entry name" value="GDP_Man_Dehyd"/>
    <property type="match status" value="1"/>
</dbReference>
<protein>
    <submittedName>
        <fullName evidence="2">CDP-glucose 4,6-dehydratase</fullName>
        <ecNumber evidence="2">4.2.1.45</ecNumber>
    </submittedName>
</protein>
<evidence type="ECO:0000313" key="2">
    <source>
        <dbReference type="EMBL" id="MBR0552107.1"/>
    </source>
</evidence>
<dbReference type="InterPro" id="IPR013445">
    <property type="entry name" value="CDP_4_6_deHydtase"/>
</dbReference>
<organism evidence="2 3">
    <name type="scientific">Stakelama marina</name>
    <dbReference type="NCBI Taxonomy" id="2826939"/>
    <lineage>
        <taxon>Bacteria</taxon>
        <taxon>Pseudomonadati</taxon>
        <taxon>Pseudomonadota</taxon>
        <taxon>Alphaproteobacteria</taxon>
        <taxon>Sphingomonadales</taxon>
        <taxon>Sphingomonadaceae</taxon>
        <taxon>Stakelama</taxon>
    </lineage>
</organism>
<dbReference type="NCBIfam" id="TIGR02622">
    <property type="entry name" value="CDP_4_6_dhtase"/>
    <property type="match status" value="1"/>
</dbReference>
<keyword evidence="2" id="KW-0456">Lyase</keyword>
<evidence type="ECO:0000259" key="1">
    <source>
        <dbReference type="Pfam" id="PF16363"/>
    </source>
</evidence>
<feature type="domain" description="NAD(P)-binding" evidence="1">
    <location>
        <begin position="15"/>
        <end position="327"/>
    </location>
</feature>
<dbReference type="AlphaFoldDB" id="A0A8T4IBR6"/>
<dbReference type="Gene3D" id="3.90.25.10">
    <property type="entry name" value="UDP-galactose 4-epimerase, domain 1"/>
    <property type="match status" value="1"/>
</dbReference>
<dbReference type="EMBL" id="JAGRQC010000001">
    <property type="protein sequence ID" value="MBR0552107.1"/>
    <property type="molecule type" value="Genomic_DNA"/>
</dbReference>
<dbReference type="InterPro" id="IPR036291">
    <property type="entry name" value="NAD(P)-bd_dom_sf"/>
</dbReference>
<keyword evidence="3" id="KW-1185">Reference proteome</keyword>
<dbReference type="Gene3D" id="3.40.50.720">
    <property type="entry name" value="NAD(P)-binding Rossmann-like Domain"/>
    <property type="match status" value="1"/>
</dbReference>
<accession>A0A8T4IBR6</accession>
<dbReference type="SUPFAM" id="SSF51735">
    <property type="entry name" value="NAD(P)-binding Rossmann-fold domains"/>
    <property type="match status" value="1"/>
</dbReference>
<comment type="caution">
    <text evidence="2">The sequence shown here is derived from an EMBL/GenBank/DDBJ whole genome shotgun (WGS) entry which is preliminary data.</text>
</comment>
<evidence type="ECO:0000313" key="3">
    <source>
        <dbReference type="Proteomes" id="UP000676996"/>
    </source>
</evidence>
<dbReference type="PANTHER" id="PTHR43000">
    <property type="entry name" value="DTDP-D-GLUCOSE 4,6-DEHYDRATASE-RELATED"/>
    <property type="match status" value="1"/>
</dbReference>
<name>A0A8T4IBR6_9SPHN</name>
<dbReference type="GO" id="GO:0047733">
    <property type="term" value="F:CDP-glucose 4,6-dehydratase activity"/>
    <property type="evidence" value="ECO:0007669"/>
    <property type="project" value="UniProtKB-EC"/>
</dbReference>
<sequence>MSAPFDGAYRGLNVLVTGNTGFKGSWLSLWLSKLGAKVTGFSIDVPTNPSLFELAHIAELVDHRFGDVGDFEAIKRLISEVQPDLIFHLAAQPLVRLSYREPLATLATNVMGTANLLDAVRTWGEKCDVVVVTSDKCYHNDGRIEGYRETDPMGGYDPYSMSKGAAELVVDSWRNSYFRAPDSSARVASGRAGNVIGGGDWAADRIITDCIAALTKDEPIGTRNPLATRPWQHVLEPLSGYLLLGSQLRGGAPVDKGWNFGPDQDNIRNVQQLVDTLLTKWGSGSAIHLNEAGAPKEAIALSLNIEKARTELDWFPVWEFDRTIAETAFWYRKWFEGADIRSLTDAQIDTYMADAAKLDVRWARPESA</sequence>
<dbReference type="RefSeq" id="WP_284053356.1">
    <property type="nucleotide sequence ID" value="NZ_JAGRQC010000001.1"/>
</dbReference>
<dbReference type="InterPro" id="IPR016040">
    <property type="entry name" value="NAD(P)-bd_dom"/>
</dbReference>
<proteinExistence type="predicted"/>